<dbReference type="EMBL" id="FODY01000003">
    <property type="protein sequence ID" value="SEO59006.1"/>
    <property type="molecule type" value="Genomic_DNA"/>
</dbReference>
<evidence type="ECO:0000256" key="5">
    <source>
        <dbReference type="ARBA" id="ARBA00022683"/>
    </source>
</evidence>
<evidence type="ECO:0000259" key="10">
    <source>
        <dbReference type="PROSITE" id="PS51104"/>
    </source>
</evidence>
<proteinExistence type="predicted"/>
<dbReference type="Pfam" id="PF03611">
    <property type="entry name" value="EIIC-GAT"/>
    <property type="match status" value="1"/>
</dbReference>
<feature type="transmembrane region" description="Helical" evidence="9">
    <location>
        <begin position="91"/>
        <end position="115"/>
    </location>
</feature>
<feature type="transmembrane region" description="Helical" evidence="9">
    <location>
        <begin position="38"/>
        <end position="60"/>
    </location>
</feature>
<comment type="subcellular location">
    <subcellularLocation>
        <location evidence="1">Cell membrane</location>
        <topology evidence="1">Multi-pass membrane protein</topology>
    </subcellularLocation>
</comment>
<protein>
    <submittedName>
        <fullName evidence="11">PTS system, galactitol-specific IIC component</fullName>
    </submittedName>
</protein>
<dbReference type="PIRSF" id="PIRSF006304">
    <property type="entry name" value="GatC"/>
    <property type="match status" value="1"/>
</dbReference>
<evidence type="ECO:0000256" key="4">
    <source>
        <dbReference type="ARBA" id="ARBA00022597"/>
    </source>
</evidence>
<keyword evidence="2" id="KW-0813">Transport</keyword>
<feature type="transmembrane region" description="Helical" evidence="9">
    <location>
        <begin position="303"/>
        <end position="325"/>
    </location>
</feature>
<gene>
    <name evidence="11" type="ORF">SAMN04490178_10398</name>
</gene>
<evidence type="ECO:0000313" key="12">
    <source>
        <dbReference type="Proteomes" id="UP000198847"/>
    </source>
</evidence>
<accession>A0A1H8QY60</accession>
<dbReference type="PANTHER" id="PTHR37324">
    <property type="entry name" value="PTS SYSTEM GALACTITOL-SPECIFIC EIIC COMPONENT"/>
    <property type="match status" value="1"/>
</dbReference>
<dbReference type="PANTHER" id="PTHR37324:SF2">
    <property type="entry name" value="PTS SYSTEM GALACTITOL-SPECIFIC EIIC COMPONENT"/>
    <property type="match status" value="1"/>
</dbReference>
<dbReference type="GO" id="GO:0009401">
    <property type="term" value="P:phosphoenolpyruvate-dependent sugar phosphotransferase system"/>
    <property type="evidence" value="ECO:0007669"/>
    <property type="project" value="UniProtKB-KW"/>
</dbReference>
<feature type="transmembrane region" description="Helical" evidence="9">
    <location>
        <begin position="248"/>
        <end position="266"/>
    </location>
</feature>
<feature type="transmembrane region" description="Helical" evidence="9">
    <location>
        <begin position="355"/>
        <end position="373"/>
    </location>
</feature>
<dbReference type="STRING" id="112903.SAMN04490178_10398"/>
<evidence type="ECO:0000256" key="2">
    <source>
        <dbReference type="ARBA" id="ARBA00022448"/>
    </source>
</evidence>
<evidence type="ECO:0000256" key="3">
    <source>
        <dbReference type="ARBA" id="ARBA00022475"/>
    </source>
</evidence>
<feature type="transmembrane region" description="Helical" evidence="9">
    <location>
        <begin position="220"/>
        <end position="241"/>
    </location>
</feature>
<dbReference type="PROSITE" id="PS51104">
    <property type="entry name" value="PTS_EIIC_TYPE_2"/>
    <property type="match status" value="1"/>
</dbReference>
<reference evidence="11 12" key="1">
    <citation type="submission" date="2016-10" db="EMBL/GenBank/DDBJ databases">
        <authorList>
            <person name="de Groot N.N."/>
        </authorList>
    </citation>
    <scope>NUCLEOTIDE SEQUENCE [LARGE SCALE GENOMIC DNA]</scope>
    <source>
        <strain evidence="11 12">DSM 13305</strain>
    </source>
</reference>
<evidence type="ECO:0000256" key="9">
    <source>
        <dbReference type="SAM" id="Phobius"/>
    </source>
</evidence>
<dbReference type="GO" id="GO:0015577">
    <property type="term" value="F:galactitol transmembrane transporter activity"/>
    <property type="evidence" value="ECO:0007669"/>
    <property type="project" value="InterPro"/>
</dbReference>
<dbReference type="InterPro" id="IPR013853">
    <property type="entry name" value="EIIC-GAT"/>
</dbReference>
<evidence type="ECO:0000256" key="8">
    <source>
        <dbReference type="ARBA" id="ARBA00023136"/>
    </source>
</evidence>
<feature type="transmembrane region" description="Helical" evidence="9">
    <location>
        <begin position="12"/>
        <end position="31"/>
    </location>
</feature>
<dbReference type="Proteomes" id="UP000198847">
    <property type="component" value="Unassembled WGS sequence"/>
</dbReference>
<evidence type="ECO:0000256" key="6">
    <source>
        <dbReference type="ARBA" id="ARBA00022692"/>
    </source>
</evidence>
<feature type="transmembrane region" description="Helical" evidence="9">
    <location>
        <begin position="127"/>
        <end position="154"/>
    </location>
</feature>
<keyword evidence="6 9" id="KW-0812">Transmembrane</keyword>
<evidence type="ECO:0000313" key="11">
    <source>
        <dbReference type="EMBL" id="SEO59006.1"/>
    </source>
</evidence>
<dbReference type="InterPro" id="IPR004703">
    <property type="entry name" value="PTS_sugar-sp_permease"/>
</dbReference>
<keyword evidence="3" id="KW-1003">Cell membrane</keyword>
<keyword evidence="5" id="KW-0598">Phosphotransferase system</keyword>
<evidence type="ECO:0000256" key="7">
    <source>
        <dbReference type="ARBA" id="ARBA00022989"/>
    </source>
</evidence>
<dbReference type="OrthoDB" id="9787936at2"/>
<sequence length="425" mass="45644">MDLVLGFFKYVIDMGTAVVMPLIIIVLGLGLGVKLSQAIRAGITVGIAFTGLNIVIGLMVNNISPVAKALVETYGFQLTSIDMGWPVGATLAWGTIVVPFVFVAILGTNIVMLAMNWTKTMDVDIWNYWHALFTASIIYGTTNSFFLAILSSILNMALVFKLADWTQKDCEEVLGLEGVSLPHIQATSWAIIDYPINWLLDKIPGVKNIRWTTDTVQEKLGILGEPMLIGLMIGVLLAGFAKMPFKTVLGVGIAVAAVLVLLPKMISLLMEGLMVISEATSEFMNRRFPGREVYIGLDAAVGIGHPFVVATALIAIPITLLLAFILPGNTTLPIADLSVLTFFNIFSIVPSRGNLFRGIICATVNSTIILYLASAGAPLMTKLGVAAGLSLPEGAAQMTCLAVGAQWYTWVTYWGAVALHTMFGI</sequence>
<evidence type="ECO:0000256" key="1">
    <source>
        <dbReference type="ARBA" id="ARBA00004651"/>
    </source>
</evidence>
<keyword evidence="12" id="KW-1185">Reference proteome</keyword>
<dbReference type="AlphaFoldDB" id="A0A1H8QY60"/>
<organism evidence="11 12">
    <name type="scientific">Propionispora vibrioides</name>
    <dbReference type="NCBI Taxonomy" id="112903"/>
    <lineage>
        <taxon>Bacteria</taxon>
        <taxon>Bacillati</taxon>
        <taxon>Bacillota</taxon>
        <taxon>Negativicutes</taxon>
        <taxon>Selenomonadales</taxon>
        <taxon>Sporomusaceae</taxon>
        <taxon>Propionispora</taxon>
    </lineage>
</organism>
<keyword evidence="7 9" id="KW-1133">Transmembrane helix</keyword>
<name>A0A1H8QY60_9FIRM</name>
<feature type="domain" description="PTS EIIC type-2" evidence="10">
    <location>
        <begin position="8"/>
        <end position="425"/>
    </location>
</feature>
<keyword evidence="4" id="KW-0762">Sugar transport</keyword>
<keyword evidence="8 9" id="KW-0472">Membrane</keyword>
<dbReference type="InterPro" id="IPR013014">
    <property type="entry name" value="PTS_EIIC_2"/>
</dbReference>
<dbReference type="GO" id="GO:0005886">
    <property type="term" value="C:plasma membrane"/>
    <property type="evidence" value="ECO:0007669"/>
    <property type="project" value="UniProtKB-SubCell"/>
</dbReference>
<dbReference type="RefSeq" id="WP_091744073.1">
    <property type="nucleotide sequence ID" value="NZ_FODY01000003.1"/>
</dbReference>